<dbReference type="SUPFAM" id="SSF52172">
    <property type="entry name" value="CheY-like"/>
    <property type="match status" value="1"/>
</dbReference>
<dbReference type="Gene3D" id="3.40.50.2300">
    <property type="match status" value="1"/>
</dbReference>
<feature type="domain" description="Response regulatory" evidence="6">
    <location>
        <begin position="3"/>
        <end position="116"/>
    </location>
</feature>
<name>A0ABM9PBT8_9FLAO</name>
<dbReference type="InterPro" id="IPR016032">
    <property type="entry name" value="Sig_transdc_resp-reg_C-effctor"/>
</dbReference>
<dbReference type="InterPro" id="IPR001867">
    <property type="entry name" value="OmpR/PhoB-type_DNA-bd"/>
</dbReference>
<dbReference type="SMART" id="SM00448">
    <property type="entry name" value="REC"/>
    <property type="match status" value="1"/>
</dbReference>
<feature type="domain" description="OmpR/PhoB-type" evidence="7">
    <location>
        <begin position="132"/>
        <end position="231"/>
    </location>
</feature>
<feature type="DNA-binding region" description="OmpR/PhoB-type" evidence="5">
    <location>
        <begin position="132"/>
        <end position="231"/>
    </location>
</feature>
<evidence type="ECO:0000256" key="1">
    <source>
        <dbReference type="ARBA" id="ARBA00022553"/>
    </source>
</evidence>
<feature type="modified residue" description="4-aspartylphosphate" evidence="4">
    <location>
        <position position="52"/>
    </location>
</feature>
<dbReference type="Gene3D" id="1.10.10.10">
    <property type="entry name" value="Winged helix-like DNA-binding domain superfamily/Winged helix DNA-binding domain"/>
    <property type="match status" value="1"/>
</dbReference>
<dbReference type="Pfam" id="PF00486">
    <property type="entry name" value="Trans_reg_C"/>
    <property type="match status" value="1"/>
</dbReference>
<dbReference type="SMART" id="SM00862">
    <property type="entry name" value="Trans_reg_C"/>
    <property type="match status" value="1"/>
</dbReference>
<comment type="caution">
    <text evidence="8">The sequence shown here is derived from an EMBL/GenBank/DDBJ whole genome shotgun (WGS) entry which is preliminary data.</text>
</comment>
<keyword evidence="3 5" id="KW-0238">DNA-binding</keyword>
<dbReference type="InterPro" id="IPR039420">
    <property type="entry name" value="WalR-like"/>
</dbReference>
<dbReference type="EMBL" id="CAXJIO010000012">
    <property type="protein sequence ID" value="CAL2102963.1"/>
    <property type="molecule type" value="Genomic_DNA"/>
</dbReference>
<dbReference type="Gene3D" id="6.10.250.690">
    <property type="match status" value="1"/>
</dbReference>
<dbReference type="Pfam" id="PF00072">
    <property type="entry name" value="Response_reg"/>
    <property type="match status" value="1"/>
</dbReference>
<accession>A0ABM9PBT8</accession>
<evidence type="ECO:0000259" key="6">
    <source>
        <dbReference type="PROSITE" id="PS50110"/>
    </source>
</evidence>
<keyword evidence="9" id="KW-1185">Reference proteome</keyword>
<evidence type="ECO:0000256" key="3">
    <source>
        <dbReference type="ARBA" id="ARBA00023125"/>
    </source>
</evidence>
<dbReference type="SUPFAM" id="SSF46894">
    <property type="entry name" value="C-terminal effector domain of the bipartite response regulators"/>
    <property type="match status" value="1"/>
</dbReference>
<gene>
    <name evidence="8" type="primary">resD</name>
    <name evidence="8" type="ORF">T190423A01A_30077</name>
</gene>
<sequence>MKNILIVEDDIAIAKLLEFNLKDVNYKTSICSNGEEGLRRALKESFSLIILDLTLPVLNGIEVCKAIRKKKNTPILMLTARSNEIDKVLGLEIGADDYMTKPFSIRELLARVNALIRRNLIVKNKESEYNLYNNLSFEELSIDVEKRKVTLNAQRINLSPKEFELLVLMASTPGKVYSRDSLLEIIWGYDFEGYRHTVNSHINRLRNKIEYNSDDPKFILTSWGVGYRFNEELKNLSRDLKQNYFKQIN</sequence>
<evidence type="ECO:0000259" key="7">
    <source>
        <dbReference type="PROSITE" id="PS51755"/>
    </source>
</evidence>
<dbReference type="InterPro" id="IPR001789">
    <property type="entry name" value="Sig_transdc_resp-reg_receiver"/>
</dbReference>
<evidence type="ECO:0000313" key="8">
    <source>
        <dbReference type="EMBL" id="CAL2102963.1"/>
    </source>
</evidence>
<evidence type="ECO:0000256" key="2">
    <source>
        <dbReference type="ARBA" id="ARBA00023012"/>
    </source>
</evidence>
<dbReference type="PROSITE" id="PS50110">
    <property type="entry name" value="RESPONSE_REGULATORY"/>
    <property type="match status" value="1"/>
</dbReference>
<dbReference type="PANTHER" id="PTHR48111:SF40">
    <property type="entry name" value="PHOSPHATE REGULON TRANSCRIPTIONAL REGULATORY PROTEIN PHOB"/>
    <property type="match status" value="1"/>
</dbReference>
<dbReference type="PANTHER" id="PTHR48111">
    <property type="entry name" value="REGULATOR OF RPOS"/>
    <property type="match status" value="1"/>
</dbReference>
<dbReference type="InterPro" id="IPR011006">
    <property type="entry name" value="CheY-like_superfamily"/>
</dbReference>
<dbReference type="Proteomes" id="UP001497527">
    <property type="component" value="Unassembled WGS sequence"/>
</dbReference>
<protein>
    <submittedName>
        <fullName evidence="8">Transcriptional regulatory protein ResD</fullName>
    </submittedName>
</protein>
<dbReference type="RefSeq" id="WP_348716843.1">
    <property type="nucleotide sequence ID" value="NZ_CAXJIO010000012.1"/>
</dbReference>
<evidence type="ECO:0000256" key="4">
    <source>
        <dbReference type="PROSITE-ProRule" id="PRU00169"/>
    </source>
</evidence>
<keyword evidence="2" id="KW-0902">Two-component regulatory system</keyword>
<dbReference type="PROSITE" id="PS51755">
    <property type="entry name" value="OMPR_PHOB"/>
    <property type="match status" value="1"/>
</dbReference>
<evidence type="ECO:0000313" key="9">
    <source>
        <dbReference type="Proteomes" id="UP001497527"/>
    </source>
</evidence>
<proteinExistence type="predicted"/>
<organism evidence="8 9">
    <name type="scientific">Tenacibaculum polynesiense</name>
    <dbReference type="NCBI Taxonomy" id="3137857"/>
    <lineage>
        <taxon>Bacteria</taxon>
        <taxon>Pseudomonadati</taxon>
        <taxon>Bacteroidota</taxon>
        <taxon>Flavobacteriia</taxon>
        <taxon>Flavobacteriales</taxon>
        <taxon>Flavobacteriaceae</taxon>
        <taxon>Tenacibaculum</taxon>
    </lineage>
</organism>
<evidence type="ECO:0000256" key="5">
    <source>
        <dbReference type="PROSITE-ProRule" id="PRU01091"/>
    </source>
</evidence>
<reference evidence="8 9" key="1">
    <citation type="submission" date="2024-05" db="EMBL/GenBank/DDBJ databases">
        <authorList>
            <person name="Duchaud E."/>
        </authorList>
    </citation>
    <scope>NUCLEOTIDE SEQUENCE [LARGE SCALE GENOMIC DNA]</scope>
    <source>
        <strain evidence="8">Ena-SAMPLE-TAB-13-05-2024-13:56:06:370-140308</strain>
    </source>
</reference>
<dbReference type="CDD" id="cd00383">
    <property type="entry name" value="trans_reg_C"/>
    <property type="match status" value="1"/>
</dbReference>
<keyword evidence="1 4" id="KW-0597">Phosphoprotein</keyword>
<dbReference type="InterPro" id="IPR036388">
    <property type="entry name" value="WH-like_DNA-bd_sf"/>
</dbReference>